<feature type="transmembrane region" description="Helical" evidence="1">
    <location>
        <begin position="70"/>
        <end position="90"/>
    </location>
</feature>
<keyword evidence="1" id="KW-0812">Transmembrane</keyword>
<evidence type="ECO:0000313" key="3">
    <source>
        <dbReference type="Proteomes" id="UP000547058"/>
    </source>
</evidence>
<dbReference type="InterPro" id="IPR025291">
    <property type="entry name" value="DUF4153"/>
</dbReference>
<dbReference type="Proteomes" id="UP000547058">
    <property type="component" value="Unassembled WGS sequence"/>
</dbReference>
<feature type="transmembrane region" description="Helical" evidence="1">
    <location>
        <begin position="102"/>
        <end position="122"/>
    </location>
</feature>
<dbReference type="RefSeq" id="WP_182339010.1">
    <property type="nucleotide sequence ID" value="NZ_JACGXS010000003.1"/>
</dbReference>
<dbReference type="Pfam" id="PF13687">
    <property type="entry name" value="DUF4153"/>
    <property type="match status" value="1"/>
</dbReference>
<evidence type="ECO:0000256" key="1">
    <source>
        <dbReference type="SAM" id="Phobius"/>
    </source>
</evidence>
<feature type="transmembrane region" description="Helical" evidence="1">
    <location>
        <begin position="186"/>
        <end position="204"/>
    </location>
</feature>
<feature type="transmembrane region" description="Helical" evidence="1">
    <location>
        <begin position="45"/>
        <end position="63"/>
    </location>
</feature>
<accession>A0A7W3IHG9</accession>
<name>A0A7W3IHG9_9GAMM</name>
<reference evidence="2 3" key="1">
    <citation type="submission" date="2020-08" db="EMBL/GenBank/DDBJ databases">
        <title>Stenotrophomonas tumulicola JCM 30961.</title>
        <authorList>
            <person name="Deng Y."/>
        </authorList>
    </citation>
    <scope>NUCLEOTIDE SEQUENCE [LARGE SCALE GENOMIC DNA]</scope>
    <source>
        <strain evidence="2 3">JCM 30961</strain>
    </source>
</reference>
<feature type="transmembrane region" description="Helical" evidence="1">
    <location>
        <begin position="293"/>
        <end position="315"/>
    </location>
</feature>
<feature type="transmembrane region" description="Helical" evidence="1">
    <location>
        <begin position="143"/>
        <end position="166"/>
    </location>
</feature>
<keyword evidence="1" id="KW-0472">Membrane</keyword>
<evidence type="ECO:0000313" key="2">
    <source>
        <dbReference type="EMBL" id="MBA8681877.1"/>
    </source>
</evidence>
<organism evidence="2 3">
    <name type="scientific">Stenotrophomonas tumulicola</name>
    <dbReference type="NCBI Taxonomy" id="1685415"/>
    <lineage>
        <taxon>Bacteria</taxon>
        <taxon>Pseudomonadati</taxon>
        <taxon>Pseudomonadota</taxon>
        <taxon>Gammaproteobacteria</taxon>
        <taxon>Lysobacterales</taxon>
        <taxon>Lysobacteraceae</taxon>
        <taxon>Stenotrophomonas</taxon>
    </lineage>
</organism>
<dbReference type="EMBL" id="JACGXS010000003">
    <property type="protein sequence ID" value="MBA8681877.1"/>
    <property type="molecule type" value="Genomic_DNA"/>
</dbReference>
<feature type="transmembrane region" description="Helical" evidence="1">
    <location>
        <begin position="321"/>
        <end position="342"/>
    </location>
</feature>
<feature type="transmembrane region" description="Helical" evidence="1">
    <location>
        <begin position="253"/>
        <end position="272"/>
    </location>
</feature>
<keyword evidence="1" id="KW-1133">Transmembrane helix</keyword>
<feature type="transmembrane region" description="Helical" evidence="1">
    <location>
        <begin position="354"/>
        <end position="375"/>
    </location>
</feature>
<proteinExistence type="predicted"/>
<dbReference type="AlphaFoldDB" id="A0A7W3IHG9"/>
<sequence>MPTRPPLSPMTRSAIVLIALLQGLMLYVAQQLADSWPLQDIGWRYRWYAWVLTVPTAVALTVVDLRDRRLWLHALAASLVVIALASWIGWNLQGATGLRSASLRLPFSLAMAVATFISLPWWQHRLQQGHWRAGYDALFERAWQNGLTLALAVLFTGLTWLLLWLWAALFGLLKIDFFTELFRQDAFIALVTGTLAGFGVLIGRTQQRAIQITRQILFAICRGLLPLLSFITVIFTLSLPFTGLQSLWETRSAASLLLVLTLLMVGFANAVYQHDSDQPPYPAWLRRLVEASLFALPVLAALALYAMALRIGQYGWTLDRFWAVLVAVLAAGYALGYALAPLRSGGRWLQQLEPVNRLMCWAVLAAALLASSPLLDPVRITLASQHARLLANPAAITAADASMLRFDVGRRGVDTLRTLQGEPPIQADPRATSVVTQALARTTAWGSGEPPIDDGIRDLTTLRARVRLAEGSPSPPESWWQALLARKLEASGCLDDDGSCVVLLRDFDDDGHDEVLLCSLPPQSGAYCQLHAPGKQGWWTAGSFAFPRGESRSDSARIQAAIRAGKLALRRPRWPDLLLDGQAPASIDNLSEEPLETP</sequence>
<comment type="caution">
    <text evidence="2">The sequence shown here is derived from an EMBL/GenBank/DDBJ whole genome shotgun (WGS) entry which is preliminary data.</text>
</comment>
<protein>
    <submittedName>
        <fullName evidence="2">DUF4153 domain-containing protein</fullName>
    </submittedName>
</protein>
<keyword evidence="3" id="KW-1185">Reference proteome</keyword>
<feature type="transmembrane region" description="Helical" evidence="1">
    <location>
        <begin position="216"/>
        <end position="241"/>
    </location>
</feature>
<gene>
    <name evidence="2" type="ORF">H4O11_08610</name>
</gene>